<dbReference type="SUPFAM" id="SSF52540">
    <property type="entry name" value="P-loop containing nucleoside triphosphate hydrolases"/>
    <property type="match status" value="1"/>
</dbReference>
<dbReference type="OrthoDB" id="9781337at2"/>
<dbReference type="PROSITE" id="PS50893">
    <property type="entry name" value="ABC_TRANSPORTER_2"/>
    <property type="match status" value="1"/>
</dbReference>
<accession>A0A2P5SW43</accession>
<keyword evidence="1" id="KW-0813">Transport</keyword>
<sequence length="221" mass="24929">MFTLFAKQLTKTYKYCNSVNNINLQVQSGEIIGLIGHKNSGKTIICFMLMGIVIHDTGSIIINNNDISNLSLHERTQLGIGFIPKQSSIFRRLSVYDNIISVLQIRKDLKGGMHQNYANDLINKFNIGHLSNIMGSELYGSNRRIVEIIRALAANPKFIIMDEPFTNIDIVSDNKIIKAIKYLSSIGIGIMITDNKNFITKLNFYNRSYILNKGKIITVVN</sequence>
<reference evidence="5 6" key="1">
    <citation type="journal article" date="2018" name="Genome Biol. Evol.">
        <title>Cladogenesis and Genomic Streamlining in Extracellular Endosymbionts of Tropical Stink Bugs.</title>
        <authorList>
            <person name="Otero-Bravo A."/>
            <person name="Goffredi S."/>
            <person name="Sabree Z.L."/>
        </authorList>
    </citation>
    <scope>NUCLEOTIDE SEQUENCE [LARGE SCALE GENOMIC DNA]</scope>
    <source>
        <strain evidence="5 6">SoEL</strain>
    </source>
</reference>
<feature type="domain" description="ABC transporter" evidence="4">
    <location>
        <begin position="4"/>
        <end position="220"/>
    </location>
</feature>
<dbReference type="InterPro" id="IPR003439">
    <property type="entry name" value="ABC_transporter-like_ATP-bd"/>
</dbReference>
<dbReference type="GO" id="GO:0005886">
    <property type="term" value="C:plasma membrane"/>
    <property type="evidence" value="ECO:0007669"/>
    <property type="project" value="TreeGrafter"/>
</dbReference>
<dbReference type="Gene3D" id="3.40.50.300">
    <property type="entry name" value="P-loop containing nucleotide triphosphate hydrolases"/>
    <property type="match status" value="1"/>
</dbReference>
<dbReference type="RefSeq" id="WP_136130118.1">
    <property type="nucleotide sequence ID" value="NZ_PDKU01000002.1"/>
</dbReference>
<organism evidence="5 6">
    <name type="scientific">Candidatus Pantoea edessiphila</name>
    <dbReference type="NCBI Taxonomy" id="2044610"/>
    <lineage>
        <taxon>Bacteria</taxon>
        <taxon>Pseudomonadati</taxon>
        <taxon>Pseudomonadota</taxon>
        <taxon>Gammaproteobacteria</taxon>
        <taxon>Enterobacterales</taxon>
        <taxon>Erwiniaceae</taxon>
        <taxon>Pantoea</taxon>
    </lineage>
</organism>
<gene>
    <name evidence="5" type="ORF">CRV10_01705</name>
</gene>
<dbReference type="PANTHER" id="PTHR45772:SF10">
    <property type="entry name" value="LIPOPOLYSACCHARIDE EXPORT SYSTEM ATP-BINDING PROTEIN LPTB"/>
    <property type="match status" value="1"/>
</dbReference>
<evidence type="ECO:0000259" key="4">
    <source>
        <dbReference type="PROSITE" id="PS50893"/>
    </source>
</evidence>
<keyword evidence="6" id="KW-1185">Reference proteome</keyword>
<keyword evidence="3 5" id="KW-0067">ATP-binding</keyword>
<dbReference type="InterPro" id="IPR027417">
    <property type="entry name" value="P-loop_NTPase"/>
</dbReference>
<dbReference type="GO" id="GO:0005524">
    <property type="term" value="F:ATP binding"/>
    <property type="evidence" value="ECO:0007669"/>
    <property type="project" value="UniProtKB-KW"/>
</dbReference>
<dbReference type="AlphaFoldDB" id="A0A2P5SW43"/>
<dbReference type="PANTHER" id="PTHR45772">
    <property type="entry name" value="CONSERVED COMPONENT OF ABC TRANSPORTER FOR NATURAL AMINO ACIDS-RELATED"/>
    <property type="match status" value="1"/>
</dbReference>
<keyword evidence="2" id="KW-0547">Nucleotide-binding</keyword>
<proteinExistence type="predicted"/>
<evidence type="ECO:0000256" key="1">
    <source>
        <dbReference type="ARBA" id="ARBA00022448"/>
    </source>
</evidence>
<dbReference type="Pfam" id="PF00005">
    <property type="entry name" value="ABC_tran"/>
    <property type="match status" value="1"/>
</dbReference>
<evidence type="ECO:0000313" key="6">
    <source>
        <dbReference type="Proteomes" id="UP000296144"/>
    </source>
</evidence>
<evidence type="ECO:0000313" key="5">
    <source>
        <dbReference type="EMBL" id="PPI86544.1"/>
    </source>
</evidence>
<protein>
    <submittedName>
        <fullName evidence="5">ABC transporter ATP-binding protein</fullName>
    </submittedName>
</protein>
<evidence type="ECO:0000256" key="2">
    <source>
        <dbReference type="ARBA" id="ARBA00022741"/>
    </source>
</evidence>
<evidence type="ECO:0000256" key="3">
    <source>
        <dbReference type="ARBA" id="ARBA00022840"/>
    </source>
</evidence>
<dbReference type="InterPro" id="IPR051120">
    <property type="entry name" value="ABC_AA/LPS_Transport"/>
</dbReference>
<dbReference type="Proteomes" id="UP000296144">
    <property type="component" value="Unassembled WGS sequence"/>
</dbReference>
<name>A0A2P5SW43_9GAMM</name>
<comment type="caution">
    <text evidence="5">The sequence shown here is derived from an EMBL/GenBank/DDBJ whole genome shotgun (WGS) entry which is preliminary data.</text>
</comment>
<dbReference type="GO" id="GO:0016887">
    <property type="term" value="F:ATP hydrolysis activity"/>
    <property type="evidence" value="ECO:0007669"/>
    <property type="project" value="InterPro"/>
</dbReference>
<dbReference type="EMBL" id="PDKU01000002">
    <property type="protein sequence ID" value="PPI86544.1"/>
    <property type="molecule type" value="Genomic_DNA"/>
</dbReference>